<dbReference type="Proteomes" id="UP000799440">
    <property type="component" value="Unassembled WGS sequence"/>
</dbReference>
<feature type="domain" description="C2H2-type" evidence="2">
    <location>
        <begin position="3"/>
        <end position="32"/>
    </location>
</feature>
<evidence type="ECO:0000313" key="4">
    <source>
        <dbReference type="Proteomes" id="UP000799440"/>
    </source>
</evidence>
<dbReference type="InterPro" id="IPR013087">
    <property type="entry name" value="Znf_C2H2_type"/>
</dbReference>
<accession>A0A6A6V3R9</accession>
<keyword evidence="1" id="KW-0862">Zinc</keyword>
<feature type="non-terminal residue" evidence="3">
    <location>
        <position position="58"/>
    </location>
</feature>
<proteinExistence type="predicted"/>
<keyword evidence="1" id="KW-0863">Zinc-finger</keyword>
<dbReference type="SUPFAM" id="SSF57667">
    <property type="entry name" value="beta-beta-alpha zinc fingers"/>
    <property type="match status" value="1"/>
</dbReference>
<name>A0A6A6V3R9_9PLEO</name>
<dbReference type="PROSITE" id="PS50157">
    <property type="entry name" value="ZINC_FINGER_C2H2_2"/>
    <property type="match status" value="1"/>
</dbReference>
<dbReference type="PROSITE" id="PS00028">
    <property type="entry name" value="ZINC_FINGER_C2H2_1"/>
    <property type="match status" value="2"/>
</dbReference>
<dbReference type="Gene3D" id="3.30.160.60">
    <property type="entry name" value="Classic Zinc Finger"/>
    <property type="match status" value="1"/>
</dbReference>
<gene>
    <name evidence="3" type="ORF">M011DRAFT_374599</name>
</gene>
<evidence type="ECO:0000313" key="3">
    <source>
        <dbReference type="EMBL" id="KAF2743951.1"/>
    </source>
</evidence>
<dbReference type="EMBL" id="MU006592">
    <property type="protein sequence ID" value="KAF2743951.1"/>
    <property type="molecule type" value="Genomic_DNA"/>
</dbReference>
<dbReference type="InterPro" id="IPR036236">
    <property type="entry name" value="Znf_C2H2_sf"/>
</dbReference>
<evidence type="ECO:0000259" key="2">
    <source>
        <dbReference type="PROSITE" id="PS50157"/>
    </source>
</evidence>
<organism evidence="3 4">
    <name type="scientific">Sporormia fimetaria CBS 119925</name>
    <dbReference type="NCBI Taxonomy" id="1340428"/>
    <lineage>
        <taxon>Eukaryota</taxon>
        <taxon>Fungi</taxon>
        <taxon>Dikarya</taxon>
        <taxon>Ascomycota</taxon>
        <taxon>Pezizomycotina</taxon>
        <taxon>Dothideomycetes</taxon>
        <taxon>Pleosporomycetidae</taxon>
        <taxon>Pleosporales</taxon>
        <taxon>Sporormiaceae</taxon>
        <taxon>Sporormia</taxon>
    </lineage>
</organism>
<sequence length="58" mass="6991">ETHPCPYPSCAKRFKRPEHCKRHMKTHEKRPPVGHCEVAKCWKPFDRHDNCIAHYKTH</sequence>
<dbReference type="SMART" id="SM00355">
    <property type="entry name" value="ZnF_C2H2"/>
    <property type="match status" value="2"/>
</dbReference>
<evidence type="ECO:0000256" key="1">
    <source>
        <dbReference type="PROSITE-ProRule" id="PRU00042"/>
    </source>
</evidence>
<feature type="non-terminal residue" evidence="3">
    <location>
        <position position="1"/>
    </location>
</feature>
<protein>
    <recommendedName>
        <fullName evidence="2">C2H2-type domain-containing protein</fullName>
    </recommendedName>
</protein>
<dbReference type="OrthoDB" id="10018191at2759"/>
<reference evidence="3" key="1">
    <citation type="journal article" date="2020" name="Stud. Mycol.">
        <title>101 Dothideomycetes genomes: a test case for predicting lifestyles and emergence of pathogens.</title>
        <authorList>
            <person name="Haridas S."/>
            <person name="Albert R."/>
            <person name="Binder M."/>
            <person name="Bloem J."/>
            <person name="Labutti K."/>
            <person name="Salamov A."/>
            <person name="Andreopoulos B."/>
            <person name="Baker S."/>
            <person name="Barry K."/>
            <person name="Bills G."/>
            <person name="Bluhm B."/>
            <person name="Cannon C."/>
            <person name="Castanera R."/>
            <person name="Culley D."/>
            <person name="Daum C."/>
            <person name="Ezra D."/>
            <person name="Gonzalez J."/>
            <person name="Henrissat B."/>
            <person name="Kuo A."/>
            <person name="Liang C."/>
            <person name="Lipzen A."/>
            <person name="Lutzoni F."/>
            <person name="Magnuson J."/>
            <person name="Mondo S."/>
            <person name="Nolan M."/>
            <person name="Ohm R."/>
            <person name="Pangilinan J."/>
            <person name="Park H.-J."/>
            <person name="Ramirez L."/>
            <person name="Alfaro M."/>
            <person name="Sun H."/>
            <person name="Tritt A."/>
            <person name="Yoshinaga Y."/>
            <person name="Zwiers L.-H."/>
            <person name="Turgeon B."/>
            <person name="Goodwin S."/>
            <person name="Spatafora J."/>
            <person name="Crous P."/>
            <person name="Grigoriev I."/>
        </authorList>
    </citation>
    <scope>NUCLEOTIDE SEQUENCE</scope>
    <source>
        <strain evidence="3">CBS 119925</strain>
    </source>
</reference>
<dbReference type="AlphaFoldDB" id="A0A6A6V3R9"/>
<keyword evidence="4" id="KW-1185">Reference proteome</keyword>
<keyword evidence="1" id="KW-0479">Metal-binding</keyword>
<dbReference type="GO" id="GO:0008270">
    <property type="term" value="F:zinc ion binding"/>
    <property type="evidence" value="ECO:0007669"/>
    <property type="project" value="UniProtKB-KW"/>
</dbReference>